<dbReference type="GO" id="GO:0019028">
    <property type="term" value="C:viral capsid"/>
    <property type="evidence" value="ECO:0007669"/>
    <property type="project" value="UniProtKB-KW"/>
</dbReference>
<evidence type="ECO:0000256" key="1">
    <source>
        <dbReference type="SAM" id="MobiDB-lite"/>
    </source>
</evidence>
<dbReference type="EMBL" id="MK787250">
    <property type="protein sequence ID" value="QKI37142.1"/>
    <property type="molecule type" value="Genomic_RNA"/>
</dbReference>
<keyword evidence="3" id="KW-1185">Reference proteome</keyword>
<proteinExistence type="predicted"/>
<feature type="compositionally biased region" description="Low complexity" evidence="1">
    <location>
        <begin position="750"/>
        <end position="760"/>
    </location>
</feature>
<name>A0A6M8PR19_9VIRU</name>
<reference evidence="2 3" key="1">
    <citation type="journal article" date="2020" name="Arch. Virol.">
        <title>Complete genome sequence of a novel victorivirus isolated from the sesame charcoal rot fungus Macrophomina phaseolina.</title>
        <authorList>
            <person name="Wang J."/>
            <person name="Xiao Y."/>
            <person name="Liu X."/>
            <person name="Ni Y."/>
            <person name="Zhao H."/>
            <person name="Zhao X."/>
            <person name="Liu H."/>
            <person name="Xiao X."/>
        </authorList>
    </citation>
    <scope>NUCLEOTIDE SEQUENCE [LARGE SCALE GENOMIC DNA]</scope>
    <source>
        <strain evidence="2">2012-019</strain>
    </source>
</reference>
<accession>A0A6M8PR19</accession>
<keyword evidence="2" id="KW-0946">Virion</keyword>
<evidence type="ECO:0000313" key="2">
    <source>
        <dbReference type="EMBL" id="QKI37142.1"/>
    </source>
</evidence>
<dbReference type="Proteomes" id="UP001241648">
    <property type="component" value="Segment"/>
</dbReference>
<keyword evidence="2" id="KW-0167">Capsid protein</keyword>
<feature type="compositionally biased region" description="Basic and acidic residues" evidence="1">
    <location>
        <begin position="661"/>
        <end position="670"/>
    </location>
</feature>
<evidence type="ECO:0000313" key="3">
    <source>
        <dbReference type="Proteomes" id="UP001241648"/>
    </source>
</evidence>
<sequence>MAATTRFLASAASPLTGSVAGTSGGVLAHDNTYRRYRSGLQIGAYEHASYTYYRRSIFYEVGRRYGRLRDALGPHADAAHPVDASVRINQVEAANFEGFARRYSNFSPQWEYMDLCGVAERLAKGVAAQSVFGGVNTTNLRANQAVRVVALGTLASPQTASTASVFIPRTVDVVGNDHVFAVLAAAVNGEGSSVTTDVLRLDANTNEPIIPAVEGAALASACVEALRIVGANMEASGAGDLFAYAVARGVHAIVSVVAHTDEGGFMRELLRYGRFRAPYGGINQALRDYPALPPLASQSQAACSAWVDAIGLTSAALVAHCDPTVSASGGKYPTVFVSNTGDISPPGTGEGDLEGDADARAIGRQISADLGRFAPLYTRGLTRLFGLTTNSGVAEAHFSTVAAQCLADTTDRHLRHKTVAPYFWVEPTSLIDPDFLGSEAEAGGFGALVKAGSQRAIPCFERFREIDHGRNANFSTVAFKMRTARTSGLVCAHAAEPTPLAGLKLYQFDEDSVVLAGDQGPTAGDVPTKHAAADPLSSYLWRRGQSAIPAPAEFMNIQGAYAAKYRVVTWDDDFNGPMAALPAAWEVDQFPTLWRVSVPTAIANGPSNYADRDARRARSRAAIALSQAAMRSRGYGEANSPVITVSNVPPTFEEERAPMATHDQDVHNADPGRTFNRGEGLPPDRSADIHGAPLAPIPHHQPLRGSPYPRQPGGVGVGGGPPPAPAGGPPPPPGPGGPGGEDDGPPPGPVDEQVAAALAAGGEGQAGAAGAPPAPPAQ</sequence>
<feature type="region of interest" description="Disordered" evidence="1">
    <location>
        <begin position="661"/>
        <end position="778"/>
    </location>
</feature>
<protein>
    <submittedName>
        <fullName evidence="2">Coat protein</fullName>
    </submittedName>
</protein>
<dbReference type="Pfam" id="PF05518">
    <property type="entry name" value="Totivirus_coat"/>
    <property type="match status" value="1"/>
</dbReference>
<feature type="compositionally biased region" description="Pro residues" evidence="1">
    <location>
        <begin position="720"/>
        <end position="736"/>
    </location>
</feature>
<dbReference type="InterPro" id="IPR008871">
    <property type="entry name" value="Totivirus_coat"/>
</dbReference>
<organism evidence="2 3">
    <name type="scientific">Macrophomina phaseolina victorivirus 1</name>
    <dbReference type="NCBI Taxonomy" id="2741441"/>
    <lineage>
        <taxon>Viruses</taxon>
        <taxon>Riboviria</taxon>
        <taxon>Orthornavirae</taxon>
        <taxon>Duplornaviricota</taxon>
        <taxon>Chrymotiviricetes</taxon>
        <taxon>Ghabrivirales</taxon>
        <taxon>Alphatotivirineae</taxon>
        <taxon>Pseudototiviridae</taxon>
        <taxon>Victorivirus</taxon>
        <taxon>Victorivirus nijyuroku</taxon>
    </lineage>
</organism>